<dbReference type="GO" id="GO:0005829">
    <property type="term" value="C:cytosol"/>
    <property type="evidence" value="ECO:0007669"/>
    <property type="project" value="TreeGrafter"/>
</dbReference>
<dbReference type="AlphaFoldDB" id="A0A937RBI3"/>
<dbReference type="Gene3D" id="3.30.420.40">
    <property type="match status" value="1"/>
</dbReference>
<accession>A0A937RBI3</accession>
<dbReference type="RefSeq" id="WP_203007448.1">
    <property type="nucleotide sequence ID" value="NZ_JADWYU010000227.1"/>
</dbReference>
<dbReference type="SUPFAM" id="SSF53067">
    <property type="entry name" value="Actin-like ATPase domain"/>
    <property type="match status" value="2"/>
</dbReference>
<evidence type="ECO:0000313" key="2">
    <source>
        <dbReference type="EMBL" id="MBL7626757.1"/>
    </source>
</evidence>
<dbReference type="EMBL" id="JAEACQ010000147">
    <property type="protein sequence ID" value="MBL7626757.1"/>
    <property type="molecule type" value="Genomic_DNA"/>
</dbReference>
<dbReference type="InterPro" id="IPR043129">
    <property type="entry name" value="ATPase_NBD"/>
</dbReference>
<keyword evidence="3" id="KW-1185">Reference proteome</keyword>
<dbReference type="InterPro" id="IPR000905">
    <property type="entry name" value="Gcp-like_dom"/>
</dbReference>
<sequence length="245" mass="24205">MVANEGAVGTAVAAPASPPRTLAARQAVDARRHGELLAPLMRAVLAEARVRPSQLAAVVVGLGPGPFTSLRVGIVTAGTFAAALGLPCFGVCSLDGIGAATRGRAGVVTDARRREVFWAGYADGHRIAGPAVHAPTRAAELLRADGVGTVTGPGLAPYPDAFAAFAAAGPAAVALDSAAGDSVALDSAAGDGAEGATVPAYPDPALLAALAAPDLLAGRAPEPLIPIYLRRPDAAEPHPAKAVSS</sequence>
<name>A0A937RBI3_9ACTN</name>
<evidence type="ECO:0000259" key="1">
    <source>
        <dbReference type="Pfam" id="PF00814"/>
    </source>
</evidence>
<dbReference type="NCBIfam" id="TIGR03725">
    <property type="entry name" value="T6A_YeaZ"/>
    <property type="match status" value="1"/>
</dbReference>
<dbReference type="Pfam" id="PF00814">
    <property type="entry name" value="TsaD"/>
    <property type="match status" value="1"/>
</dbReference>
<feature type="domain" description="Gcp-like" evidence="1">
    <location>
        <begin position="30"/>
        <end position="143"/>
    </location>
</feature>
<dbReference type="GO" id="GO:0002949">
    <property type="term" value="P:tRNA threonylcarbamoyladenosine modification"/>
    <property type="evidence" value="ECO:0007669"/>
    <property type="project" value="InterPro"/>
</dbReference>
<dbReference type="PANTHER" id="PTHR11735:SF11">
    <property type="entry name" value="TRNA THREONYLCARBAMOYLADENOSINE BIOSYNTHESIS PROTEIN TSAB"/>
    <property type="match status" value="1"/>
</dbReference>
<evidence type="ECO:0000313" key="3">
    <source>
        <dbReference type="Proteomes" id="UP000604475"/>
    </source>
</evidence>
<comment type="caution">
    <text evidence="2">The sequence shown here is derived from an EMBL/GenBank/DDBJ whole genome shotgun (WGS) entry which is preliminary data.</text>
</comment>
<dbReference type="PANTHER" id="PTHR11735">
    <property type="entry name" value="TRNA N6-ADENOSINE THREONYLCARBAMOYLTRANSFERASE"/>
    <property type="match status" value="1"/>
</dbReference>
<proteinExistence type="predicted"/>
<reference evidence="2" key="1">
    <citation type="submission" date="2020-12" db="EMBL/GenBank/DDBJ databases">
        <title>Genomic characterization of non-nitrogen-fixing Frankia strains.</title>
        <authorList>
            <person name="Carlos-Shanley C."/>
            <person name="Guerra T."/>
            <person name="Hahn D."/>
        </authorList>
    </citation>
    <scope>NUCLEOTIDE SEQUENCE</scope>
    <source>
        <strain evidence="2">CN6</strain>
    </source>
</reference>
<protein>
    <submittedName>
        <fullName evidence="2">tRNA (Adenosine(37)-N6)-threonylcarbamoyltransferase complex dimerization subunit type 1 TsaB</fullName>
    </submittedName>
</protein>
<gene>
    <name evidence="2" type="primary">tsaB</name>
    <name evidence="2" type="ORF">I7412_06155</name>
</gene>
<organism evidence="2 3">
    <name type="scientific">Frankia nepalensis</name>
    <dbReference type="NCBI Taxonomy" id="1836974"/>
    <lineage>
        <taxon>Bacteria</taxon>
        <taxon>Bacillati</taxon>
        <taxon>Actinomycetota</taxon>
        <taxon>Actinomycetes</taxon>
        <taxon>Frankiales</taxon>
        <taxon>Frankiaceae</taxon>
        <taxon>Frankia</taxon>
    </lineage>
</organism>
<dbReference type="Proteomes" id="UP000604475">
    <property type="component" value="Unassembled WGS sequence"/>
</dbReference>
<dbReference type="InterPro" id="IPR022496">
    <property type="entry name" value="T6A_TsaB"/>
</dbReference>